<feature type="domain" description="Lysidine-tRNA(Ile) synthetase C-terminal" evidence="9">
    <location>
        <begin position="362"/>
        <end position="431"/>
    </location>
</feature>
<dbReference type="Proteomes" id="UP000219353">
    <property type="component" value="Unassembled WGS sequence"/>
</dbReference>
<comment type="domain">
    <text evidence="8">The N-terminal region contains the highly conserved SGGXDS motif, predicted to be a P-loop motif involved in ATP binding.</text>
</comment>
<evidence type="ECO:0000256" key="2">
    <source>
        <dbReference type="ARBA" id="ARBA00022490"/>
    </source>
</evidence>
<dbReference type="OrthoDB" id="9807403at2"/>
<dbReference type="InterPro" id="IPR012094">
    <property type="entry name" value="tRNA_Ile_lys_synt"/>
</dbReference>
<proteinExistence type="inferred from homology"/>
<comment type="function">
    <text evidence="8">Ligates lysine onto the cytidine present at position 34 of the AUA codon-specific tRNA(Ile) that contains the anticodon CAU, in an ATP-dependent manner. Cytidine is converted to lysidine, thus changing the amino acid specificity of the tRNA from methionine to isoleucine.</text>
</comment>
<dbReference type="InterPro" id="IPR012795">
    <property type="entry name" value="tRNA_Ile_lys_synt_N"/>
</dbReference>
<dbReference type="SUPFAM" id="SSF82829">
    <property type="entry name" value="MesJ substrate recognition domain-like"/>
    <property type="match status" value="1"/>
</dbReference>
<dbReference type="SMART" id="SM00977">
    <property type="entry name" value="TilS_C"/>
    <property type="match status" value="1"/>
</dbReference>
<name>A0A285J4K9_9GAMM</name>
<dbReference type="InterPro" id="IPR014729">
    <property type="entry name" value="Rossmann-like_a/b/a_fold"/>
</dbReference>
<dbReference type="HAMAP" id="MF_01161">
    <property type="entry name" value="tRNA_Ile_lys_synt"/>
    <property type="match status" value="1"/>
</dbReference>
<protein>
    <recommendedName>
        <fullName evidence="8">tRNA(Ile)-lysidine synthase</fullName>
        <ecNumber evidence="8">6.3.4.19</ecNumber>
    </recommendedName>
    <alternativeName>
        <fullName evidence="8">tRNA(Ile)-2-lysyl-cytidine synthase</fullName>
    </alternativeName>
    <alternativeName>
        <fullName evidence="8">tRNA(Ile)-lysidine synthetase</fullName>
    </alternativeName>
</protein>
<dbReference type="NCBIfam" id="TIGR02432">
    <property type="entry name" value="lysidine_TilS_N"/>
    <property type="match status" value="1"/>
</dbReference>
<evidence type="ECO:0000313" key="10">
    <source>
        <dbReference type="EMBL" id="SNY55255.1"/>
    </source>
</evidence>
<dbReference type="GO" id="GO:0006400">
    <property type="term" value="P:tRNA modification"/>
    <property type="evidence" value="ECO:0007669"/>
    <property type="project" value="UniProtKB-UniRule"/>
</dbReference>
<dbReference type="GO" id="GO:0005737">
    <property type="term" value="C:cytoplasm"/>
    <property type="evidence" value="ECO:0007669"/>
    <property type="project" value="UniProtKB-SubCell"/>
</dbReference>
<dbReference type="RefSeq" id="WP_097112037.1">
    <property type="nucleotide sequence ID" value="NZ_OBEB01000006.1"/>
</dbReference>
<evidence type="ECO:0000256" key="8">
    <source>
        <dbReference type="HAMAP-Rule" id="MF_01161"/>
    </source>
</evidence>
<keyword evidence="4 8" id="KW-0819">tRNA processing</keyword>
<dbReference type="Gene3D" id="1.20.59.20">
    <property type="match status" value="1"/>
</dbReference>
<dbReference type="InterPro" id="IPR015262">
    <property type="entry name" value="tRNA_Ile_lys_synt_subst-bd"/>
</dbReference>
<evidence type="ECO:0000256" key="3">
    <source>
        <dbReference type="ARBA" id="ARBA00022598"/>
    </source>
</evidence>
<dbReference type="EMBL" id="OBEB01000006">
    <property type="protein sequence ID" value="SNY55255.1"/>
    <property type="molecule type" value="Genomic_DNA"/>
</dbReference>
<dbReference type="AlphaFoldDB" id="A0A285J4K9"/>
<sequence length="434" mass="49223">MAMLNATDLAATLETEGVSTVVLALSGGLDSMVLLELLHQARQLKTFRLQAVYINHGLSPDATLWAEHCARACAERNIEFTSRQIMVNSSANIEAAARDGRYQALTHFIDSENCALLTAHHADDQLETLMLALKRGAGVAGLSGMALKRPFAKGKLLRPLLNCSRQHILAFARQHQLRWVEDSSNTDNRFDRNYIRNVITPLLTGRWPAFTDTALRSMQHLAEQQQLSDFYTEQAMALCRCDTEWQLNLTVLQQQIPLQQDLVIRRWLARFQLNPSSQWLQTLRQQVINARQDAMPLLVLGGYQLRRYNQRLYLEQHDTQPAISCRLCWSMQSNLTLPGGLGTLRVFNEQGPGRLAMVRSEVSVVFGQLSLPFKPADQLQHKPLKQWFKLWHLPPWQRGKVPLLLHDDKLIAVAGYASAVSTKLADCWLDWSQN</sequence>
<dbReference type="InterPro" id="IPR012796">
    <property type="entry name" value="Lysidine-tRNA-synth_C"/>
</dbReference>
<evidence type="ECO:0000256" key="4">
    <source>
        <dbReference type="ARBA" id="ARBA00022694"/>
    </source>
</evidence>
<comment type="similarity">
    <text evidence="8">Belongs to the tRNA(Ile)-lysidine synthase family.</text>
</comment>
<organism evidence="10 11">
    <name type="scientific">Arsukibacterium tuosuense</name>
    <dbReference type="NCBI Taxonomy" id="1323745"/>
    <lineage>
        <taxon>Bacteria</taxon>
        <taxon>Pseudomonadati</taxon>
        <taxon>Pseudomonadota</taxon>
        <taxon>Gammaproteobacteria</taxon>
        <taxon>Chromatiales</taxon>
        <taxon>Chromatiaceae</taxon>
        <taxon>Arsukibacterium</taxon>
    </lineage>
</organism>
<dbReference type="PANTHER" id="PTHR43033">
    <property type="entry name" value="TRNA(ILE)-LYSIDINE SYNTHASE-RELATED"/>
    <property type="match status" value="1"/>
</dbReference>
<gene>
    <name evidence="8" type="primary">tilS</name>
    <name evidence="10" type="ORF">SAMN06297280_2818</name>
</gene>
<reference evidence="11" key="1">
    <citation type="submission" date="2017-09" db="EMBL/GenBank/DDBJ databases">
        <authorList>
            <person name="Varghese N."/>
            <person name="Submissions S."/>
        </authorList>
    </citation>
    <scope>NUCLEOTIDE SEQUENCE [LARGE SCALE GENOMIC DNA]</scope>
    <source>
        <strain evidence="11">CGMCC 1.12461</strain>
    </source>
</reference>
<keyword evidence="5 8" id="KW-0547">Nucleotide-binding</keyword>
<keyword evidence="11" id="KW-1185">Reference proteome</keyword>
<evidence type="ECO:0000313" key="11">
    <source>
        <dbReference type="Proteomes" id="UP000219353"/>
    </source>
</evidence>
<accession>A0A285J4K9</accession>
<dbReference type="SUPFAM" id="SSF56037">
    <property type="entry name" value="PheT/TilS domain"/>
    <property type="match status" value="1"/>
</dbReference>
<comment type="subcellular location">
    <subcellularLocation>
        <location evidence="1 8">Cytoplasm</location>
    </subcellularLocation>
</comment>
<dbReference type="InterPro" id="IPR011063">
    <property type="entry name" value="TilS/TtcA_N"/>
</dbReference>
<feature type="binding site" evidence="8">
    <location>
        <begin position="26"/>
        <end position="31"/>
    </location>
    <ligand>
        <name>ATP</name>
        <dbReference type="ChEBI" id="CHEBI:30616"/>
    </ligand>
</feature>
<keyword evidence="2 8" id="KW-0963">Cytoplasm</keyword>
<dbReference type="GO" id="GO:0032267">
    <property type="term" value="F:tRNA(Ile)-lysidine synthase activity"/>
    <property type="evidence" value="ECO:0007669"/>
    <property type="project" value="UniProtKB-EC"/>
</dbReference>
<dbReference type="Pfam" id="PF11734">
    <property type="entry name" value="TilS_C"/>
    <property type="match status" value="1"/>
</dbReference>
<evidence type="ECO:0000256" key="6">
    <source>
        <dbReference type="ARBA" id="ARBA00022840"/>
    </source>
</evidence>
<comment type="catalytic activity">
    <reaction evidence="7 8">
        <text>cytidine(34) in tRNA(Ile2) + L-lysine + ATP = lysidine(34) in tRNA(Ile2) + AMP + diphosphate + H(+)</text>
        <dbReference type="Rhea" id="RHEA:43744"/>
        <dbReference type="Rhea" id="RHEA-COMP:10625"/>
        <dbReference type="Rhea" id="RHEA-COMP:10670"/>
        <dbReference type="ChEBI" id="CHEBI:15378"/>
        <dbReference type="ChEBI" id="CHEBI:30616"/>
        <dbReference type="ChEBI" id="CHEBI:32551"/>
        <dbReference type="ChEBI" id="CHEBI:33019"/>
        <dbReference type="ChEBI" id="CHEBI:82748"/>
        <dbReference type="ChEBI" id="CHEBI:83665"/>
        <dbReference type="ChEBI" id="CHEBI:456215"/>
        <dbReference type="EC" id="6.3.4.19"/>
    </reaction>
</comment>
<dbReference type="Pfam" id="PF01171">
    <property type="entry name" value="ATP_bind_3"/>
    <property type="match status" value="1"/>
</dbReference>
<dbReference type="CDD" id="cd01992">
    <property type="entry name" value="TilS_N"/>
    <property type="match status" value="1"/>
</dbReference>
<evidence type="ECO:0000256" key="1">
    <source>
        <dbReference type="ARBA" id="ARBA00004496"/>
    </source>
</evidence>
<dbReference type="EC" id="6.3.4.19" evidence="8"/>
<dbReference type="Pfam" id="PF09179">
    <property type="entry name" value="TilS"/>
    <property type="match status" value="1"/>
</dbReference>
<dbReference type="GO" id="GO:0005524">
    <property type="term" value="F:ATP binding"/>
    <property type="evidence" value="ECO:0007669"/>
    <property type="project" value="UniProtKB-UniRule"/>
</dbReference>
<keyword evidence="6 8" id="KW-0067">ATP-binding</keyword>
<evidence type="ECO:0000256" key="7">
    <source>
        <dbReference type="ARBA" id="ARBA00048539"/>
    </source>
</evidence>
<evidence type="ECO:0000259" key="9">
    <source>
        <dbReference type="SMART" id="SM00977"/>
    </source>
</evidence>
<keyword evidence="3 8" id="KW-0436">Ligase</keyword>
<dbReference type="SUPFAM" id="SSF52402">
    <property type="entry name" value="Adenine nucleotide alpha hydrolases-like"/>
    <property type="match status" value="1"/>
</dbReference>
<evidence type="ECO:0000256" key="5">
    <source>
        <dbReference type="ARBA" id="ARBA00022741"/>
    </source>
</evidence>
<dbReference type="PANTHER" id="PTHR43033:SF1">
    <property type="entry name" value="TRNA(ILE)-LYSIDINE SYNTHASE-RELATED"/>
    <property type="match status" value="1"/>
</dbReference>
<dbReference type="Gene3D" id="3.40.50.620">
    <property type="entry name" value="HUPs"/>
    <property type="match status" value="1"/>
</dbReference>